<accession>A0ABQ8VJ94</accession>
<organism evidence="2 3">
    <name type="scientific">Lentinula lateritia</name>
    <dbReference type="NCBI Taxonomy" id="40482"/>
    <lineage>
        <taxon>Eukaryota</taxon>
        <taxon>Fungi</taxon>
        <taxon>Dikarya</taxon>
        <taxon>Basidiomycota</taxon>
        <taxon>Agaricomycotina</taxon>
        <taxon>Agaricomycetes</taxon>
        <taxon>Agaricomycetidae</taxon>
        <taxon>Agaricales</taxon>
        <taxon>Marasmiineae</taxon>
        <taxon>Omphalotaceae</taxon>
        <taxon>Lentinula</taxon>
    </lineage>
</organism>
<keyword evidence="1" id="KW-0812">Transmembrane</keyword>
<reference evidence="2" key="1">
    <citation type="submission" date="2022-08" db="EMBL/GenBank/DDBJ databases">
        <title>A Global Phylogenomic Analysis of the Shiitake Genus Lentinula.</title>
        <authorList>
            <consortium name="DOE Joint Genome Institute"/>
            <person name="Sierra-Patev S."/>
            <person name="Min B."/>
            <person name="Naranjo-Ortiz M."/>
            <person name="Looney B."/>
            <person name="Konkel Z."/>
            <person name="Slot J.C."/>
            <person name="Sakamoto Y."/>
            <person name="Steenwyk J.L."/>
            <person name="Rokas A."/>
            <person name="Carro J."/>
            <person name="Camarero S."/>
            <person name="Ferreira P."/>
            <person name="Molpeceres G."/>
            <person name="Ruiz-Duenas F.J."/>
            <person name="Serrano A."/>
            <person name="Henrissat B."/>
            <person name="Drula E."/>
            <person name="Hughes K.W."/>
            <person name="Mata J.L."/>
            <person name="Ishikawa N.K."/>
            <person name="Vargas-Isla R."/>
            <person name="Ushijima S."/>
            <person name="Smith C.A."/>
            <person name="Ahrendt S."/>
            <person name="Andreopoulos W."/>
            <person name="He G."/>
            <person name="Labutti K."/>
            <person name="Lipzen A."/>
            <person name="Ng V."/>
            <person name="Riley R."/>
            <person name="Sandor L."/>
            <person name="Barry K."/>
            <person name="Martinez A.T."/>
            <person name="Xiao Y."/>
            <person name="Gibbons J.G."/>
            <person name="Terashima K."/>
            <person name="Grigoriev I.V."/>
            <person name="Hibbett D.S."/>
        </authorList>
    </citation>
    <scope>NUCLEOTIDE SEQUENCE</scope>
    <source>
        <strain evidence="2">RHP3577 ss4</strain>
    </source>
</reference>
<keyword evidence="1" id="KW-1133">Transmembrane helix</keyword>
<gene>
    <name evidence="2" type="ORF">C8R41DRAFT_339681</name>
</gene>
<keyword evidence="1" id="KW-0472">Membrane</keyword>
<evidence type="ECO:0000256" key="1">
    <source>
        <dbReference type="SAM" id="Phobius"/>
    </source>
</evidence>
<comment type="caution">
    <text evidence="2">The sequence shown here is derived from an EMBL/GenBank/DDBJ whole genome shotgun (WGS) entry which is preliminary data.</text>
</comment>
<feature type="transmembrane region" description="Helical" evidence="1">
    <location>
        <begin position="16"/>
        <end position="37"/>
    </location>
</feature>
<evidence type="ECO:0008006" key="4">
    <source>
        <dbReference type="Google" id="ProtNLM"/>
    </source>
</evidence>
<evidence type="ECO:0000313" key="2">
    <source>
        <dbReference type="EMBL" id="KAJ4492519.1"/>
    </source>
</evidence>
<dbReference type="Proteomes" id="UP001150217">
    <property type="component" value="Unassembled WGS sequence"/>
</dbReference>
<sequence length="86" mass="9727">MSKYLLLNSAGSLHTLLWLCYLPLSLFPPLPSLLACLHPLMLFLSGSEYSTYYDNHTHKDSITHVNANSFFARLMYMPTPPLAPVE</sequence>
<keyword evidence="3" id="KW-1185">Reference proteome</keyword>
<proteinExistence type="predicted"/>
<name>A0ABQ8VJ94_9AGAR</name>
<protein>
    <recommendedName>
        <fullName evidence="4">Secreted protein</fullName>
    </recommendedName>
</protein>
<dbReference type="EMBL" id="JANVFT010000037">
    <property type="protein sequence ID" value="KAJ4492519.1"/>
    <property type="molecule type" value="Genomic_DNA"/>
</dbReference>
<evidence type="ECO:0000313" key="3">
    <source>
        <dbReference type="Proteomes" id="UP001150217"/>
    </source>
</evidence>